<feature type="compositionally biased region" description="Polar residues" evidence="2">
    <location>
        <begin position="246"/>
        <end position="256"/>
    </location>
</feature>
<reference evidence="4" key="1">
    <citation type="submission" date="2019-08" db="EMBL/GenBank/DDBJ databases">
        <authorList>
            <person name="Kucharzyk K."/>
            <person name="Murdoch R.W."/>
            <person name="Higgins S."/>
            <person name="Loffler F."/>
        </authorList>
    </citation>
    <scope>NUCLEOTIDE SEQUENCE</scope>
</reference>
<dbReference type="InterPro" id="IPR013783">
    <property type="entry name" value="Ig-like_fold"/>
</dbReference>
<name>A0A645D7N6_9ZZZZ</name>
<proteinExistence type="predicted"/>
<accession>A0A645D7N6</accession>
<sequence>MDAWTGIGSIAANGDTIVAYTTAGVLVGAGNNAYSVYQNTSISGEVEKLEKVTNVQVSQDKTKIKLSWNKVEGADYYEVKISTNPEYVAKSVEASLSIDQSKFQDGEKYTITITAASNTDKEMNSEPFTTEFTFTLATPEPTPTPTYTLTINYVYDDNGSTAYQQFTGTFNSGDTYSVKSPTIDGYSPSVATVEGKIADKNLEITVRYMKKATPTPTPPPTPTPTPTATPDTTTEEGCHTAGGTWNPDTSTCTPKS</sequence>
<comment type="caution">
    <text evidence="4">The sequence shown here is derived from an EMBL/GenBank/DDBJ whole genome shotgun (WGS) entry which is preliminary data.</text>
</comment>
<dbReference type="Gene3D" id="3.10.20.320">
    <property type="entry name" value="Putative peptidoglycan bound protein (lpxtg motif)"/>
    <property type="match status" value="1"/>
</dbReference>
<dbReference type="Gene3D" id="2.60.40.10">
    <property type="entry name" value="Immunoglobulins"/>
    <property type="match status" value="1"/>
</dbReference>
<dbReference type="AlphaFoldDB" id="A0A645D7N6"/>
<dbReference type="InterPro" id="IPR009459">
    <property type="entry name" value="MucBP_dom"/>
</dbReference>
<keyword evidence="1" id="KW-0677">Repeat</keyword>
<evidence type="ECO:0000313" key="4">
    <source>
        <dbReference type="EMBL" id="MPM85376.1"/>
    </source>
</evidence>
<gene>
    <name evidence="4" type="ORF">SDC9_132456</name>
</gene>
<feature type="region of interest" description="Disordered" evidence="2">
    <location>
        <begin position="211"/>
        <end position="256"/>
    </location>
</feature>
<evidence type="ECO:0000259" key="3">
    <source>
        <dbReference type="Pfam" id="PF06458"/>
    </source>
</evidence>
<evidence type="ECO:0000256" key="1">
    <source>
        <dbReference type="ARBA" id="ARBA00022737"/>
    </source>
</evidence>
<feature type="domain" description="MucBP" evidence="3">
    <location>
        <begin position="149"/>
        <end position="208"/>
    </location>
</feature>
<protein>
    <recommendedName>
        <fullName evidence="3">MucBP domain-containing protein</fullName>
    </recommendedName>
</protein>
<dbReference type="Pfam" id="PF06458">
    <property type="entry name" value="MucBP"/>
    <property type="match status" value="1"/>
</dbReference>
<organism evidence="4">
    <name type="scientific">bioreactor metagenome</name>
    <dbReference type="NCBI Taxonomy" id="1076179"/>
    <lineage>
        <taxon>unclassified sequences</taxon>
        <taxon>metagenomes</taxon>
        <taxon>ecological metagenomes</taxon>
    </lineage>
</organism>
<evidence type="ECO:0000256" key="2">
    <source>
        <dbReference type="SAM" id="MobiDB-lite"/>
    </source>
</evidence>
<feature type="compositionally biased region" description="Pro residues" evidence="2">
    <location>
        <begin position="215"/>
        <end position="227"/>
    </location>
</feature>
<dbReference type="EMBL" id="VSSQ01033704">
    <property type="protein sequence ID" value="MPM85376.1"/>
    <property type="molecule type" value="Genomic_DNA"/>
</dbReference>